<evidence type="ECO:0000256" key="2">
    <source>
        <dbReference type="ARBA" id="ARBA00007557"/>
    </source>
</evidence>
<dbReference type="GO" id="GO:0009055">
    <property type="term" value="F:electron transfer activity"/>
    <property type="evidence" value="ECO:0007669"/>
    <property type="project" value="InterPro"/>
</dbReference>
<keyword evidence="9" id="KW-1185">Reference proteome</keyword>
<dbReference type="Proteomes" id="UP000182237">
    <property type="component" value="Chromosome I"/>
</dbReference>
<comment type="subunit">
    <text evidence="3">Heterodimer of an alpha and a beta subunit.</text>
</comment>
<dbReference type="AlphaFoldDB" id="A0A1H1LM58"/>
<proteinExistence type="inferred from homology"/>
<evidence type="ECO:0000256" key="1">
    <source>
        <dbReference type="ARBA" id="ARBA00001974"/>
    </source>
</evidence>
<dbReference type="SMART" id="SM00893">
    <property type="entry name" value="ETF"/>
    <property type="match status" value="1"/>
</dbReference>
<dbReference type="Pfam" id="PF01012">
    <property type="entry name" value="ETF"/>
    <property type="match status" value="1"/>
</dbReference>
<dbReference type="EMBL" id="LT629765">
    <property type="protein sequence ID" value="SDR75616.1"/>
    <property type="molecule type" value="Genomic_DNA"/>
</dbReference>
<dbReference type="InterPro" id="IPR012255">
    <property type="entry name" value="ETF_b"/>
</dbReference>
<evidence type="ECO:0000313" key="9">
    <source>
        <dbReference type="Proteomes" id="UP000182237"/>
    </source>
</evidence>
<comment type="cofactor">
    <cofactor evidence="1">
        <name>FAD</name>
        <dbReference type="ChEBI" id="CHEBI:57692"/>
    </cofactor>
</comment>
<comment type="function">
    <text evidence="6">The electron transfer flavoprotein serves as a specific electron acceptor for other dehydrogenases. It transfers the electrons to the main respiratory chain via ETF-ubiquinone oxidoreductase (ETF dehydrogenase).</text>
</comment>
<dbReference type="GO" id="GO:0005829">
    <property type="term" value="C:cytosol"/>
    <property type="evidence" value="ECO:0007669"/>
    <property type="project" value="TreeGrafter"/>
</dbReference>
<dbReference type="STRING" id="1203190.GCA_000312345_00502"/>
<reference evidence="8 9" key="1">
    <citation type="submission" date="2016-10" db="EMBL/GenBank/DDBJ databases">
        <authorList>
            <person name="de Groot N.N."/>
        </authorList>
    </citation>
    <scope>NUCLEOTIDE SEQUENCE [LARGE SCALE GENOMIC DNA]</scope>
    <source>
        <strain evidence="8 9">DSM 45434</strain>
    </source>
</reference>
<accession>A0A1H1LM58</accession>
<comment type="similarity">
    <text evidence="2">Belongs to the ETF beta-subunit/FixA family.</text>
</comment>
<gene>
    <name evidence="8" type="ORF">SAMN04488539_0268</name>
</gene>
<organism evidence="8 9">
    <name type="scientific">Corynebacterium timonense</name>
    <dbReference type="NCBI Taxonomy" id="441500"/>
    <lineage>
        <taxon>Bacteria</taxon>
        <taxon>Bacillati</taxon>
        <taxon>Actinomycetota</taxon>
        <taxon>Actinomycetes</taxon>
        <taxon>Mycobacteriales</taxon>
        <taxon>Corynebacteriaceae</taxon>
        <taxon>Corynebacterium</taxon>
    </lineage>
</organism>
<name>A0A1H1LM58_9CORY</name>
<dbReference type="Gene3D" id="3.40.50.620">
    <property type="entry name" value="HUPs"/>
    <property type="match status" value="1"/>
</dbReference>
<dbReference type="OrthoDB" id="9804960at2"/>
<dbReference type="PIRSF" id="PIRSF000090">
    <property type="entry name" value="Beta-ETF"/>
    <property type="match status" value="1"/>
</dbReference>
<dbReference type="SUPFAM" id="SSF52402">
    <property type="entry name" value="Adenine nucleotide alpha hydrolases-like"/>
    <property type="match status" value="1"/>
</dbReference>
<keyword evidence="5" id="KW-0249">Electron transport</keyword>
<feature type="domain" description="Electron transfer flavoprotein alpha/beta-subunit N-terminal" evidence="7">
    <location>
        <begin position="22"/>
        <end position="212"/>
    </location>
</feature>
<sequence>MRIAVLLKEVPDTYSDREMNLETGLTERSGDVVADEVGERAVEAALRIAESNEGSSVEIISVGAESVAGSVRKAIAMGAADAHIISDDALVGADATLTAEALAAAIRANDYDLVVAGSISSDGGGGVMASLVGELLDYPALTNLTDLTVEGSTVRATQAGDGAIVELEAELPAVVAVSDEFPDARFPNFKGLMAAKKKELATLSLADLGVDAEDWSRARSIMVSIERRPARERGEIINGNSEAAAKLADFLQAKGLI</sequence>
<dbReference type="InterPro" id="IPR014730">
    <property type="entry name" value="ETF_a/b_N"/>
</dbReference>
<evidence type="ECO:0000256" key="4">
    <source>
        <dbReference type="ARBA" id="ARBA00022448"/>
    </source>
</evidence>
<evidence type="ECO:0000313" key="8">
    <source>
        <dbReference type="EMBL" id="SDR75616.1"/>
    </source>
</evidence>
<evidence type="ECO:0000256" key="5">
    <source>
        <dbReference type="ARBA" id="ARBA00022982"/>
    </source>
</evidence>
<evidence type="ECO:0000256" key="3">
    <source>
        <dbReference type="ARBA" id="ARBA00011355"/>
    </source>
</evidence>
<dbReference type="InterPro" id="IPR014729">
    <property type="entry name" value="Rossmann-like_a/b/a_fold"/>
</dbReference>
<evidence type="ECO:0000256" key="6">
    <source>
        <dbReference type="ARBA" id="ARBA00025649"/>
    </source>
</evidence>
<keyword evidence="4" id="KW-0813">Transport</keyword>
<protein>
    <submittedName>
        <fullName evidence="8">Electron transfer flavoprotein beta subunit</fullName>
    </submittedName>
</protein>
<dbReference type="PANTHER" id="PTHR21294">
    <property type="entry name" value="ELECTRON TRANSFER FLAVOPROTEIN BETA-SUBUNIT"/>
    <property type="match status" value="1"/>
</dbReference>
<evidence type="ECO:0000259" key="7">
    <source>
        <dbReference type="SMART" id="SM00893"/>
    </source>
</evidence>
<dbReference type="eggNOG" id="COG2086">
    <property type="taxonomic scope" value="Bacteria"/>
</dbReference>
<dbReference type="PANTHER" id="PTHR21294:SF8">
    <property type="entry name" value="ELECTRON TRANSFER FLAVOPROTEIN SUBUNIT BETA"/>
    <property type="match status" value="1"/>
</dbReference>
<dbReference type="RefSeq" id="WP_019193367.1">
    <property type="nucleotide sequence ID" value="NZ_LT629765.1"/>
</dbReference>